<dbReference type="InterPro" id="IPR046346">
    <property type="entry name" value="Aminoacid_DH-like_N_sf"/>
</dbReference>
<sequence length="286" mass="31051">MIAKIIDGKAIADKICTQIKELIPISGISPYIATILIGHNPASKIYVENKKKRAEQIGMKFKVFELPENTKEIEVYEIVKSLNNDKTINGILLQLPTPQHINKYTLLDAISPEKDIDGLSTQNAGLLFTNRTKYSIAPCTPSGCMELIYSCEKNLSGKHAVVIGRSNLVGSPMAQMLLNKNCTVTIVHSKTKNIAKECCRADIIIAAAGVKNLVQPNFVKKDAIVIDVGINRENSTQKLTGDVNFNAVKHVAGAITPVPGGVGPMTVAMLMKNTFIASLRQNGLKN</sequence>
<keyword evidence="7" id="KW-0378">Hydrolase</keyword>
<evidence type="ECO:0000256" key="9">
    <source>
        <dbReference type="ARBA" id="ARBA00023002"/>
    </source>
</evidence>
<feature type="domain" description="Tetrahydrofolate dehydrogenase/cyclohydrolase NAD(P)-binding" evidence="14">
    <location>
        <begin position="138"/>
        <end position="280"/>
    </location>
</feature>
<dbReference type="VEuPathDB" id="VectorBase:BGLB028754"/>
<dbReference type="FunFam" id="3.40.50.720:FF:000006">
    <property type="entry name" value="Bifunctional protein FolD"/>
    <property type="match status" value="1"/>
</dbReference>
<dbReference type="EnsemblMetazoa" id="BGLB028754-RA">
    <property type="protein sequence ID" value="BGLB028754-PA"/>
    <property type="gene ID" value="BGLB028754"/>
</dbReference>
<dbReference type="VEuPathDB" id="VectorBase:BGLAX_027567"/>
<keyword evidence="6" id="KW-0554">One-carbon metabolism</keyword>
<accession>A0A2C9L9U0</accession>
<dbReference type="FunFam" id="3.40.50.10860:FF:000005">
    <property type="entry name" value="C-1-tetrahydrofolate synthase, cytoplasmic, putative"/>
    <property type="match status" value="1"/>
</dbReference>
<dbReference type="EC" id="3.5.4.9" evidence="3"/>
<comment type="catalytic activity">
    <reaction evidence="12">
        <text>(6S)-5,6,7,8-tetrahydrofolate + formate + ATP = (6R)-10-formyltetrahydrofolate + ADP + phosphate</text>
        <dbReference type="Rhea" id="RHEA:20221"/>
        <dbReference type="ChEBI" id="CHEBI:15740"/>
        <dbReference type="ChEBI" id="CHEBI:30616"/>
        <dbReference type="ChEBI" id="CHEBI:43474"/>
        <dbReference type="ChEBI" id="CHEBI:57453"/>
        <dbReference type="ChEBI" id="CHEBI:195366"/>
        <dbReference type="ChEBI" id="CHEBI:456216"/>
        <dbReference type="EC" id="6.3.4.3"/>
    </reaction>
</comment>
<dbReference type="KEGG" id="bgt:106077792"/>
<dbReference type="Proteomes" id="UP000076420">
    <property type="component" value="Unassembled WGS sequence"/>
</dbReference>
<dbReference type="InterPro" id="IPR020867">
    <property type="entry name" value="THF_DH/CycHdrlase_CS"/>
</dbReference>
<dbReference type="AlphaFoldDB" id="A0A2C9L9U0"/>
<evidence type="ECO:0000259" key="14">
    <source>
        <dbReference type="Pfam" id="PF02882"/>
    </source>
</evidence>
<dbReference type="EC" id="1.5.1.5" evidence="4"/>
<keyword evidence="8" id="KW-0521">NADP</keyword>
<dbReference type="PANTHER" id="PTHR48099">
    <property type="entry name" value="C-1-TETRAHYDROFOLATE SYNTHASE, CYTOPLASMIC-RELATED"/>
    <property type="match status" value="1"/>
</dbReference>
<evidence type="ECO:0000256" key="7">
    <source>
        <dbReference type="ARBA" id="ARBA00022801"/>
    </source>
</evidence>
<evidence type="ECO:0000256" key="5">
    <source>
        <dbReference type="ARBA" id="ARBA00017592"/>
    </source>
</evidence>
<dbReference type="GO" id="GO:0004329">
    <property type="term" value="F:formate-tetrahydrofolate ligase activity"/>
    <property type="evidence" value="ECO:0007669"/>
    <property type="project" value="UniProtKB-EC"/>
</dbReference>
<comment type="subunit">
    <text evidence="2">Homodimer.</text>
</comment>
<comment type="pathway">
    <text evidence="1">One-carbon metabolism; tetrahydrofolate interconversion.</text>
</comment>
<dbReference type="Gene3D" id="3.40.50.10860">
    <property type="entry name" value="Leucine Dehydrogenase, chain A, domain 1"/>
    <property type="match status" value="1"/>
</dbReference>
<name>A0A2C9L9U0_BIOGL</name>
<proteinExistence type="inferred from homology"/>
<feature type="domain" description="Tetrahydrofolate dehydrogenase/cyclohydrolase catalytic" evidence="13">
    <location>
        <begin position="6"/>
        <end position="117"/>
    </location>
</feature>
<dbReference type="Pfam" id="PF02882">
    <property type="entry name" value="THF_DHG_CYH_C"/>
    <property type="match status" value="1"/>
</dbReference>
<dbReference type="CDD" id="cd01080">
    <property type="entry name" value="NAD_bind_m-THF_DH_Cyclohyd"/>
    <property type="match status" value="1"/>
</dbReference>
<evidence type="ECO:0000259" key="13">
    <source>
        <dbReference type="Pfam" id="PF00763"/>
    </source>
</evidence>
<evidence type="ECO:0000256" key="10">
    <source>
        <dbReference type="ARBA" id="ARBA00023268"/>
    </source>
</evidence>
<keyword evidence="10" id="KW-0511">Multifunctional enzyme</keyword>
<protein>
    <recommendedName>
        <fullName evidence="5">C-1-tetrahydrofolate synthase, cytoplasmic</fullName>
        <ecNumber evidence="4">1.5.1.5</ecNumber>
        <ecNumber evidence="3">3.5.4.9</ecNumber>
    </recommendedName>
</protein>
<dbReference type="HAMAP" id="MF_01576">
    <property type="entry name" value="THF_DHG_CYH"/>
    <property type="match status" value="1"/>
</dbReference>
<keyword evidence="9" id="KW-0560">Oxidoreductase</keyword>
<dbReference type="GO" id="GO:0004477">
    <property type="term" value="F:methenyltetrahydrofolate cyclohydrolase activity"/>
    <property type="evidence" value="ECO:0007669"/>
    <property type="project" value="UniProtKB-EC"/>
</dbReference>
<dbReference type="InterPro" id="IPR020631">
    <property type="entry name" value="THF_DH/CycHdrlase_NAD-bd_dom"/>
</dbReference>
<evidence type="ECO:0000256" key="3">
    <source>
        <dbReference type="ARBA" id="ARBA00012776"/>
    </source>
</evidence>
<evidence type="ECO:0000256" key="11">
    <source>
        <dbReference type="ARBA" id="ARBA00036357"/>
    </source>
</evidence>
<evidence type="ECO:0000256" key="8">
    <source>
        <dbReference type="ARBA" id="ARBA00022857"/>
    </source>
</evidence>
<dbReference type="PANTHER" id="PTHR48099:SF5">
    <property type="entry name" value="C-1-TETRAHYDROFOLATE SYNTHASE, CYTOPLASMIC"/>
    <property type="match status" value="1"/>
</dbReference>
<organism evidence="15 16">
    <name type="scientific">Biomphalaria glabrata</name>
    <name type="common">Bloodfluke planorb</name>
    <name type="synonym">Freshwater snail</name>
    <dbReference type="NCBI Taxonomy" id="6526"/>
    <lineage>
        <taxon>Eukaryota</taxon>
        <taxon>Metazoa</taxon>
        <taxon>Spiralia</taxon>
        <taxon>Lophotrochozoa</taxon>
        <taxon>Mollusca</taxon>
        <taxon>Gastropoda</taxon>
        <taxon>Heterobranchia</taxon>
        <taxon>Euthyneura</taxon>
        <taxon>Panpulmonata</taxon>
        <taxon>Hygrophila</taxon>
        <taxon>Lymnaeoidea</taxon>
        <taxon>Planorbidae</taxon>
        <taxon>Biomphalaria</taxon>
    </lineage>
</organism>
<dbReference type="STRING" id="6526.A0A2C9L9U0"/>
<dbReference type="Pfam" id="PF00763">
    <property type="entry name" value="THF_DHG_CYH"/>
    <property type="match status" value="1"/>
</dbReference>
<gene>
    <name evidence="15" type="primary">106077792</name>
</gene>
<dbReference type="SUPFAM" id="SSF53223">
    <property type="entry name" value="Aminoacid dehydrogenase-like, N-terminal domain"/>
    <property type="match status" value="1"/>
</dbReference>
<reference evidence="15" key="1">
    <citation type="submission" date="2020-05" db="UniProtKB">
        <authorList>
            <consortium name="EnsemblMetazoa"/>
        </authorList>
    </citation>
    <scope>IDENTIFICATION</scope>
    <source>
        <strain evidence="15">BB02</strain>
    </source>
</reference>
<dbReference type="GO" id="GO:0004488">
    <property type="term" value="F:methylenetetrahydrofolate dehydrogenase (NADP+) activity"/>
    <property type="evidence" value="ECO:0007669"/>
    <property type="project" value="UniProtKB-EC"/>
</dbReference>
<dbReference type="GO" id="GO:0035999">
    <property type="term" value="P:tetrahydrofolate interconversion"/>
    <property type="evidence" value="ECO:0007669"/>
    <property type="project" value="TreeGrafter"/>
</dbReference>
<evidence type="ECO:0000313" key="15">
    <source>
        <dbReference type="EnsemblMetazoa" id="BGLB028754-PA"/>
    </source>
</evidence>
<dbReference type="InterPro" id="IPR036291">
    <property type="entry name" value="NAD(P)-bd_dom_sf"/>
</dbReference>
<dbReference type="SUPFAM" id="SSF51735">
    <property type="entry name" value="NAD(P)-binding Rossmann-fold domains"/>
    <property type="match status" value="1"/>
</dbReference>
<evidence type="ECO:0000256" key="12">
    <source>
        <dbReference type="ARBA" id="ARBA00049033"/>
    </source>
</evidence>
<evidence type="ECO:0000256" key="6">
    <source>
        <dbReference type="ARBA" id="ARBA00022563"/>
    </source>
</evidence>
<dbReference type="PROSITE" id="PS00767">
    <property type="entry name" value="THF_DHG_CYH_2"/>
    <property type="match status" value="1"/>
</dbReference>
<dbReference type="InterPro" id="IPR000672">
    <property type="entry name" value="THF_DH/CycHdrlase"/>
</dbReference>
<evidence type="ECO:0000256" key="4">
    <source>
        <dbReference type="ARBA" id="ARBA00012859"/>
    </source>
</evidence>
<dbReference type="GO" id="GO:0005829">
    <property type="term" value="C:cytosol"/>
    <property type="evidence" value="ECO:0007669"/>
    <property type="project" value="TreeGrafter"/>
</dbReference>
<evidence type="ECO:0000313" key="16">
    <source>
        <dbReference type="Proteomes" id="UP000076420"/>
    </source>
</evidence>
<evidence type="ECO:0000256" key="2">
    <source>
        <dbReference type="ARBA" id="ARBA00011738"/>
    </source>
</evidence>
<dbReference type="Gene3D" id="3.40.50.720">
    <property type="entry name" value="NAD(P)-binding Rossmann-like Domain"/>
    <property type="match status" value="1"/>
</dbReference>
<evidence type="ECO:0000256" key="1">
    <source>
        <dbReference type="ARBA" id="ARBA00004777"/>
    </source>
</evidence>
<dbReference type="InterPro" id="IPR020630">
    <property type="entry name" value="THF_DH/CycHdrlase_cat_dom"/>
</dbReference>
<dbReference type="PRINTS" id="PR00085">
    <property type="entry name" value="THFDHDRGNASE"/>
</dbReference>
<comment type="catalytic activity">
    <reaction evidence="11">
        <text>(6R)-5,10-methenyltetrahydrofolate + H2O = (6R)-10-formyltetrahydrofolate + H(+)</text>
        <dbReference type="Rhea" id="RHEA:23700"/>
        <dbReference type="ChEBI" id="CHEBI:15377"/>
        <dbReference type="ChEBI" id="CHEBI:15378"/>
        <dbReference type="ChEBI" id="CHEBI:57455"/>
        <dbReference type="ChEBI" id="CHEBI:195366"/>
        <dbReference type="EC" id="3.5.4.9"/>
    </reaction>
</comment>